<reference evidence="5 7" key="2">
    <citation type="submission" date="2019-06" db="EMBL/GenBank/DDBJ databases">
        <title>Genomic Encyclopedia of Archaeal and Bacterial Type Strains, Phase II (KMG-II): from individual species to whole genera.</title>
        <authorList>
            <person name="Goeker M."/>
        </authorList>
    </citation>
    <scope>NUCLEOTIDE SEQUENCE [LARGE SCALE GENOMIC DNA]</scope>
    <source>
        <strain evidence="5 7">DSM 24789</strain>
    </source>
</reference>
<protein>
    <submittedName>
        <fullName evidence="4">Amidophosphoribosyltransferase</fullName>
    </submittedName>
</protein>
<dbReference type="Gene3D" id="3.60.20.10">
    <property type="entry name" value="Glutamine Phosphoribosylpyrophosphate, subunit 1, domain 1"/>
    <property type="match status" value="1"/>
</dbReference>
<reference evidence="4 6" key="1">
    <citation type="submission" date="2017-09" db="EMBL/GenBank/DDBJ databases">
        <title>Whole genomes of Flavobacteriaceae.</title>
        <authorList>
            <person name="Stine C."/>
            <person name="Li C."/>
            <person name="Tadesse D."/>
        </authorList>
    </citation>
    <scope>NUCLEOTIDE SEQUENCE [LARGE SCALE GENOMIC DNA]</scope>
    <source>
        <strain evidence="4 6">ATCC 35036</strain>
    </source>
</reference>
<evidence type="ECO:0000313" key="4">
    <source>
        <dbReference type="EMBL" id="PDS23492.1"/>
    </source>
</evidence>
<accession>A0A2H3KAB3</accession>
<keyword evidence="4" id="KW-0328">Glycosyltransferase</keyword>
<evidence type="ECO:0000313" key="7">
    <source>
        <dbReference type="Proteomes" id="UP000320773"/>
    </source>
</evidence>
<dbReference type="PANTHER" id="PTHR11907">
    <property type="entry name" value="AMIDOPHOSPHORIBOSYLTRANSFERASE"/>
    <property type="match status" value="1"/>
</dbReference>
<evidence type="ECO:0000259" key="3">
    <source>
        <dbReference type="PROSITE" id="PS51278"/>
    </source>
</evidence>
<evidence type="ECO:0000256" key="1">
    <source>
        <dbReference type="ARBA" id="ARBA00022679"/>
    </source>
</evidence>
<sequence length="632" mass="72030">MSDQLKHECGIALIRLLKPLEFYKEKYGTAFYGVQKMYLLMEKQHNRGQDGAGFASIKLDVEPGERYISRVRSNQAQPIQDVFAQINDRINEELTKHPEYANDIALQKANIPYIGELFLGHVRYGTFGKNSIESVHPFLRQNNWMHRNLILAGNFNMTNVKELFNGLVELGQHPKEMTDTVTVMEKIGHFLDNEVTQLYQECKNLGLTKREASPYIAENLNLAKILHRASKNLDGGYAMAGLLGHGDAFVFRDPAGIRPAYYYKDDEIVVVASERPVIQTVFNVAFDKVQEIEPGNALIIKKNGLVSTQEILTPTIKKACSFERIYFSRGSDAEIYQERKKLGKLILPAVLKAIDDDTDNTVFSYIPNTAETSFYGMVEAAQDFLNQRKNNYILANRNKLTKETLQELLEVKIRMEKVAIKDAKLRTFITEDASRDDLVAHVYDVTYGVIQPNDNLVIIDDSIVRGTTLKMSIIKMMDRLNPKKIVIVSSAPQIRYPDCYGIDMAKLEGLIAFRAALELLKQRNMYHIVQEVYDKCKAQENLKDAEMVNYVTQIYDPFEPQEISDQIAKMLTSADIKAEVKIIFQTVEDLHLACPKNLGDWYFTGNYPTPGGNRVVNRAFMNFYEGKDARAY</sequence>
<dbReference type="SUPFAM" id="SSF56235">
    <property type="entry name" value="N-terminal nucleophile aminohydrolases (Ntn hydrolases)"/>
    <property type="match status" value="1"/>
</dbReference>
<organism evidence="4 6">
    <name type="scientific">Flavobacterium branchiophilum</name>
    <dbReference type="NCBI Taxonomy" id="55197"/>
    <lineage>
        <taxon>Bacteria</taxon>
        <taxon>Pseudomonadati</taxon>
        <taxon>Bacteroidota</taxon>
        <taxon>Flavobacteriia</taxon>
        <taxon>Flavobacteriales</taxon>
        <taxon>Flavobacteriaceae</taxon>
        <taxon>Flavobacterium</taxon>
    </lineage>
</organism>
<dbReference type="OrthoDB" id="9801213at2"/>
<dbReference type="OMA" id="VFSYIPN"/>
<dbReference type="CDD" id="cd06223">
    <property type="entry name" value="PRTases_typeI"/>
    <property type="match status" value="1"/>
</dbReference>
<dbReference type="Proteomes" id="UP000220828">
    <property type="component" value="Unassembled WGS sequence"/>
</dbReference>
<dbReference type="InterPro" id="IPR029057">
    <property type="entry name" value="PRTase-like"/>
</dbReference>
<evidence type="ECO:0000313" key="6">
    <source>
        <dbReference type="Proteomes" id="UP000220828"/>
    </source>
</evidence>
<gene>
    <name evidence="4" type="ORF">B0A77_10735</name>
    <name evidence="5" type="ORF">BC670_1212</name>
</gene>
<dbReference type="RefSeq" id="WP_014085385.1">
    <property type="nucleotide sequence ID" value="NZ_CBCSFI010000022.1"/>
</dbReference>
<dbReference type="GO" id="GO:0016757">
    <property type="term" value="F:glycosyltransferase activity"/>
    <property type="evidence" value="ECO:0007669"/>
    <property type="project" value="UniProtKB-KW"/>
</dbReference>
<dbReference type="PROSITE" id="PS51278">
    <property type="entry name" value="GATASE_TYPE_2"/>
    <property type="match status" value="1"/>
</dbReference>
<dbReference type="InterPro" id="IPR000836">
    <property type="entry name" value="PRTase_dom"/>
</dbReference>
<dbReference type="Proteomes" id="UP000320773">
    <property type="component" value="Unassembled WGS sequence"/>
</dbReference>
<dbReference type="SUPFAM" id="SSF53271">
    <property type="entry name" value="PRTase-like"/>
    <property type="match status" value="1"/>
</dbReference>
<name>A0A2H3KAB3_9FLAO</name>
<comment type="caution">
    <text evidence="4">The sequence shown here is derived from an EMBL/GenBank/DDBJ whole genome shotgun (WGS) entry which is preliminary data.</text>
</comment>
<proteinExistence type="predicted"/>
<keyword evidence="2" id="KW-0315">Glutamine amidotransferase</keyword>
<feature type="domain" description="Glutamine amidotransferase type-2" evidence="3">
    <location>
        <begin position="9"/>
        <end position="303"/>
    </location>
</feature>
<dbReference type="InterPro" id="IPR029055">
    <property type="entry name" value="Ntn_hydrolases_N"/>
</dbReference>
<dbReference type="AlphaFoldDB" id="A0A2H3KAB3"/>
<dbReference type="EMBL" id="VFPJ01000001">
    <property type="protein sequence ID" value="TQM40331.1"/>
    <property type="molecule type" value="Genomic_DNA"/>
</dbReference>
<keyword evidence="1 4" id="KW-0808">Transferase</keyword>
<evidence type="ECO:0000256" key="2">
    <source>
        <dbReference type="ARBA" id="ARBA00022962"/>
    </source>
</evidence>
<evidence type="ECO:0000313" key="5">
    <source>
        <dbReference type="EMBL" id="TQM40331.1"/>
    </source>
</evidence>
<dbReference type="InterPro" id="IPR017932">
    <property type="entry name" value="GATase_2_dom"/>
</dbReference>
<dbReference type="EMBL" id="PCMW01000059">
    <property type="protein sequence ID" value="PDS23492.1"/>
    <property type="molecule type" value="Genomic_DNA"/>
</dbReference>